<dbReference type="EMBL" id="JAGEMK010000002">
    <property type="protein sequence ID" value="MBO1751182.1"/>
    <property type="molecule type" value="Genomic_DNA"/>
</dbReference>
<evidence type="ECO:0000259" key="3">
    <source>
        <dbReference type="Pfam" id="PF12089"/>
    </source>
</evidence>
<keyword evidence="5" id="KW-1185">Reference proteome</keyword>
<feature type="compositionally biased region" description="Low complexity" evidence="1">
    <location>
        <begin position="66"/>
        <end position="135"/>
    </location>
</feature>
<dbReference type="InterPro" id="IPR021949">
    <property type="entry name" value="DUF3566_TM"/>
</dbReference>
<feature type="compositionally biased region" description="Basic and acidic residues" evidence="1">
    <location>
        <begin position="26"/>
        <end position="39"/>
    </location>
</feature>
<dbReference type="RefSeq" id="WP_208054861.1">
    <property type="nucleotide sequence ID" value="NZ_JAGEMK010000002.1"/>
</dbReference>
<feature type="region of interest" description="Disordered" evidence="1">
    <location>
        <begin position="1"/>
        <end position="145"/>
    </location>
</feature>
<dbReference type="Proteomes" id="UP000664209">
    <property type="component" value="Unassembled WGS sequence"/>
</dbReference>
<feature type="compositionally biased region" description="Pro residues" evidence="1">
    <location>
        <begin position="1"/>
        <end position="11"/>
    </location>
</feature>
<dbReference type="AlphaFoldDB" id="A0A939LMW8"/>
<keyword evidence="2" id="KW-1133">Transmembrane helix</keyword>
<evidence type="ECO:0000313" key="5">
    <source>
        <dbReference type="Proteomes" id="UP000664209"/>
    </source>
</evidence>
<comment type="caution">
    <text evidence="4">The sequence shown here is derived from an EMBL/GenBank/DDBJ whole genome shotgun (WGS) entry which is preliminary data.</text>
</comment>
<keyword evidence="2" id="KW-0812">Transmembrane</keyword>
<name>A0A939LMW8_9CELL</name>
<feature type="compositionally biased region" description="Low complexity" evidence="1">
    <location>
        <begin position="40"/>
        <end position="58"/>
    </location>
</feature>
<dbReference type="Pfam" id="PF12089">
    <property type="entry name" value="DUF3566"/>
    <property type="match status" value="1"/>
</dbReference>
<organism evidence="4 5">
    <name type="scientific">Actinotalea soli</name>
    <dbReference type="NCBI Taxonomy" id="2819234"/>
    <lineage>
        <taxon>Bacteria</taxon>
        <taxon>Bacillati</taxon>
        <taxon>Actinomycetota</taxon>
        <taxon>Actinomycetes</taxon>
        <taxon>Micrococcales</taxon>
        <taxon>Cellulomonadaceae</taxon>
        <taxon>Actinotalea</taxon>
    </lineage>
</organism>
<reference evidence="4" key="1">
    <citation type="submission" date="2021-03" db="EMBL/GenBank/DDBJ databases">
        <title>Actinotalea soli sp. nov., isolated from soil.</title>
        <authorList>
            <person name="Ping W."/>
            <person name="Zhang J."/>
        </authorList>
    </citation>
    <scope>NUCLEOTIDE SEQUENCE</scope>
    <source>
        <strain evidence="4">BY-33</strain>
    </source>
</reference>
<feature type="transmembrane region" description="Helical" evidence="2">
    <location>
        <begin position="245"/>
        <end position="262"/>
    </location>
</feature>
<sequence length="265" mass="26870">MSTDGPKPPSIAPKKPAGPSGRPSTKPKEASTGKTDAPRARPASAPVAGAKAPSTGATSGAGGPAAGKAAGPKAPAEPTGEQSTGSTTSTGPSVGDRVKNAARSAAESARSALPSSESTARTATSATTARTVRTTTVEEEPQAAGGPRRVRLAVSRIDPWSVMKLSFLLSFAIGIMIVVASAVVWFTLDELAIFSQVNDTIAEVTGSPDFFNLLEYVAFDRVIALAMLIAVVDIVLLTALSTIGAFLYNIVAALVGGIHLTLTDD</sequence>
<feature type="transmembrane region" description="Helical" evidence="2">
    <location>
        <begin position="165"/>
        <end position="188"/>
    </location>
</feature>
<proteinExistence type="predicted"/>
<evidence type="ECO:0000256" key="2">
    <source>
        <dbReference type="SAM" id="Phobius"/>
    </source>
</evidence>
<evidence type="ECO:0000256" key="1">
    <source>
        <dbReference type="SAM" id="MobiDB-lite"/>
    </source>
</evidence>
<keyword evidence="2" id="KW-0472">Membrane</keyword>
<protein>
    <submittedName>
        <fullName evidence="4">DUF3566 domain-containing protein</fullName>
    </submittedName>
</protein>
<feature type="transmembrane region" description="Helical" evidence="2">
    <location>
        <begin position="222"/>
        <end position="240"/>
    </location>
</feature>
<gene>
    <name evidence="4" type="ORF">J4G33_05125</name>
</gene>
<evidence type="ECO:0000313" key="4">
    <source>
        <dbReference type="EMBL" id="MBO1751182.1"/>
    </source>
</evidence>
<feature type="domain" description="DUF3566" evidence="3">
    <location>
        <begin position="147"/>
        <end position="264"/>
    </location>
</feature>
<accession>A0A939LMW8</accession>